<dbReference type="KEGG" id="aft:BBF96_03065"/>
<feature type="domain" description="Major facilitator superfamily (MFS) profile" evidence="7">
    <location>
        <begin position="1"/>
        <end position="404"/>
    </location>
</feature>
<feature type="transmembrane region" description="Helical" evidence="6">
    <location>
        <begin position="229"/>
        <end position="250"/>
    </location>
</feature>
<feature type="transmembrane region" description="Helical" evidence="6">
    <location>
        <begin position="291"/>
        <end position="322"/>
    </location>
</feature>
<name>A0A3Q9HP89_9FIRM</name>
<dbReference type="GO" id="GO:0005886">
    <property type="term" value="C:plasma membrane"/>
    <property type="evidence" value="ECO:0007669"/>
    <property type="project" value="UniProtKB-SubCell"/>
</dbReference>
<feature type="transmembrane region" description="Helical" evidence="6">
    <location>
        <begin position="262"/>
        <end position="284"/>
    </location>
</feature>
<evidence type="ECO:0000259" key="7">
    <source>
        <dbReference type="PROSITE" id="PS50850"/>
    </source>
</evidence>
<keyword evidence="4 6" id="KW-1133">Transmembrane helix</keyword>
<accession>A0A3Q9HP89</accession>
<feature type="transmembrane region" description="Helical" evidence="6">
    <location>
        <begin position="84"/>
        <end position="100"/>
    </location>
</feature>
<dbReference type="InterPro" id="IPR036259">
    <property type="entry name" value="MFS_trans_sf"/>
</dbReference>
<feature type="transmembrane region" description="Helical" evidence="6">
    <location>
        <begin position="142"/>
        <end position="160"/>
    </location>
</feature>
<feature type="transmembrane region" description="Helical" evidence="6">
    <location>
        <begin position="378"/>
        <end position="400"/>
    </location>
</feature>
<evidence type="ECO:0000256" key="6">
    <source>
        <dbReference type="SAM" id="Phobius"/>
    </source>
</evidence>
<feature type="transmembrane region" description="Helical" evidence="6">
    <location>
        <begin position="106"/>
        <end position="130"/>
    </location>
</feature>
<dbReference type="EMBL" id="CP016379">
    <property type="protein sequence ID" value="AZR72453.1"/>
    <property type="molecule type" value="Genomic_DNA"/>
</dbReference>
<dbReference type="PANTHER" id="PTHR23520:SF5">
    <property type="entry name" value="TRANSPORTER, PUTATIVE (AFU_ORTHOLOGUE AFUA_3G04000)-RELATED"/>
    <property type="match status" value="1"/>
</dbReference>
<evidence type="ECO:0000256" key="1">
    <source>
        <dbReference type="ARBA" id="ARBA00004651"/>
    </source>
</evidence>
<dbReference type="GO" id="GO:0022857">
    <property type="term" value="F:transmembrane transporter activity"/>
    <property type="evidence" value="ECO:0007669"/>
    <property type="project" value="InterPro"/>
</dbReference>
<comment type="subcellular location">
    <subcellularLocation>
        <location evidence="1">Cell membrane</location>
        <topology evidence="1">Multi-pass membrane protein</topology>
    </subcellularLocation>
</comment>
<organism evidence="8 9">
    <name type="scientific">Anoxybacter fermentans</name>
    <dbReference type="NCBI Taxonomy" id="1323375"/>
    <lineage>
        <taxon>Bacteria</taxon>
        <taxon>Bacillati</taxon>
        <taxon>Bacillota</taxon>
        <taxon>Clostridia</taxon>
        <taxon>Halanaerobiales</taxon>
        <taxon>Anoxybacter</taxon>
    </lineage>
</organism>
<dbReference type="RefSeq" id="WP_127015782.1">
    <property type="nucleotide sequence ID" value="NZ_CP016379.1"/>
</dbReference>
<dbReference type="Proteomes" id="UP000267250">
    <property type="component" value="Chromosome"/>
</dbReference>
<reference evidence="8 9" key="1">
    <citation type="submission" date="2016-07" db="EMBL/GenBank/DDBJ databases">
        <title>Genome and transcriptome analysis of iron-reducing fermentative bacteria Anoxybacter fermentans.</title>
        <authorList>
            <person name="Zeng X."/>
            <person name="Shao Z."/>
        </authorList>
    </citation>
    <scope>NUCLEOTIDE SEQUENCE [LARGE SCALE GENOMIC DNA]</scope>
    <source>
        <strain evidence="8 9">DY22613</strain>
    </source>
</reference>
<evidence type="ECO:0000313" key="8">
    <source>
        <dbReference type="EMBL" id="AZR72453.1"/>
    </source>
</evidence>
<dbReference type="SUPFAM" id="SSF103473">
    <property type="entry name" value="MFS general substrate transporter"/>
    <property type="match status" value="1"/>
</dbReference>
<evidence type="ECO:0000256" key="2">
    <source>
        <dbReference type="ARBA" id="ARBA00022448"/>
    </source>
</evidence>
<dbReference type="Gene3D" id="1.20.1250.20">
    <property type="entry name" value="MFS general substrate transporter like domains"/>
    <property type="match status" value="1"/>
</dbReference>
<dbReference type="OrthoDB" id="9810492at2"/>
<proteinExistence type="predicted"/>
<dbReference type="Pfam" id="PF07690">
    <property type="entry name" value="MFS_1"/>
    <property type="match status" value="1"/>
</dbReference>
<dbReference type="InterPro" id="IPR020846">
    <property type="entry name" value="MFS_dom"/>
</dbReference>
<dbReference type="PANTHER" id="PTHR23520">
    <property type="entry name" value="TRANSPORTER, PUTATIVE (AFU_ORTHOLOGUE AFUA_3G04000)-RELATED"/>
    <property type="match status" value="1"/>
</dbReference>
<sequence>MKKGIVQYLQKIKFFNREAKLFLITSFIIHLLNGGYQVIFNLYLNSLDYQSDFIGTVASVRLIVGALLGIPLGIMTTRLGYRKTLLISGFMAITSIFGLANTDSKALIFIFSTLWGITFVLFGIITAPFLAHYSSLEERAHLFSLNFSLHMWAAMLGSFLGGSITESFQNLFNILSSYKYTLNLFGLISIVALIPIFFLQPDKGTNQNKFSEVLKNVIKISKYHDIRNFLIYSLMIGTGAGLVVPLFNIFLRIRLEATDFQIGLLISLTQIATSVGSLFTPYLVGLLGQLYAVVVLQFLSIPFLIIVGGVPYLPIVSVAYFLRTSLMNMVNPIIEAVSMQVVHEDERAAASSLIRTIRSFGRGIGVYLSGIILANGNYLLPFILTCILYLSGSLIFYFSFRFNPDLLRKHSMDFSK</sequence>
<feature type="transmembrane region" description="Helical" evidence="6">
    <location>
        <begin position="53"/>
        <end position="72"/>
    </location>
</feature>
<protein>
    <recommendedName>
        <fullName evidence="7">Major facilitator superfamily (MFS) profile domain-containing protein</fullName>
    </recommendedName>
</protein>
<keyword evidence="3 6" id="KW-0812">Transmembrane</keyword>
<feature type="transmembrane region" description="Helical" evidence="6">
    <location>
        <begin position="180"/>
        <end position="199"/>
    </location>
</feature>
<evidence type="ECO:0000313" key="9">
    <source>
        <dbReference type="Proteomes" id="UP000267250"/>
    </source>
</evidence>
<evidence type="ECO:0000256" key="3">
    <source>
        <dbReference type="ARBA" id="ARBA00022692"/>
    </source>
</evidence>
<keyword evidence="5 6" id="KW-0472">Membrane</keyword>
<evidence type="ECO:0000256" key="5">
    <source>
        <dbReference type="ARBA" id="ARBA00023136"/>
    </source>
</evidence>
<dbReference type="PROSITE" id="PS50850">
    <property type="entry name" value="MFS"/>
    <property type="match status" value="1"/>
</dbReference>
<feature type="transmembrane region" description="Helical" evidence="6">
    <location>
        <begin position="21"/>
        <end position="41"/>
    </location>
</feature>
<gene>
    <name evidence="8" type="ORF">BBF96_03065</name>
</gene>
<dbReference type="AlphaFoldDB" id="A0A3Q9HP89"/>
<dbReference type="InterPro" id="IPR011701">
    <property type="entry name" value="MFS"/>
</dbReference>
<keyword evidence="2" id="KW-0813">Transport</keyword>
<keyword evidence="9" id="KW-1185">Reference proteome</keyword>
<evidence type="ECO:0000256" key="4">
    <source>
        <dbReference type="ARBA" id="ARBA00022989"/>
    </source>
</evidence>